<evidence type="ECO:0000313" key="7">
    <source>
        <dbReference type="Proteomes" id="UP000639338"/>
    </source>
</evidence>
<reference evidence="6 7" key="1">
    <citation type="submission" date="2020-08" db="EMBL/GenBank/DDBJ databases">
        <title>Aphidius gifuensis genome sequencing and assembly.</title>
        <authorList>
            <person name="Du Z."/>
        </authorList>
    </citation>
    <scope>NUCLEOTIDE SEQUENCE [LARGE SCALE GENOMIC DNA]</scope>
    <source>
        <strain evidence="6">YNYX2018</strain>
        <tissue evidence="6">Adults</tissue>
    </source>
</reference>
<dbReference type="PROSITE" id="PS50297">
    <property type="entry name" value="ANK_REP_REGION"/>
    <property type="match status" value="1"/>
</dbReference>
<feature type="repeat" description="ANK" evidence="5">
    <location>
        <begin position="85"/>
        <end position="109"/>
    </location>
</feature>
<keyword evidence="2" id="KW-0032">Aminotransferase</keyword>
<comment type="cofactor">
    <cofactor evidence="1">
        <name>pyridoxal 5'-phosphate</name>
        <dbReference type="ChEBI" id="CHEBI:597326"/>
    </cofactor>
</comment>
<keyword evidence="4" id="KW-0663">Pyridoxal phosphate</keyword>
<dbReference type="Pfam" id="PF12796">
    <property type="entry name" value="Ank_2"/>
    <property type="match status" value="1"/>
</dbReference>
<keyword evidence="7" id="KW-1185">Reference proteome</keyword>
<protein>
    <recommendedName>
        <fullName evidence="8">Aminotransferase class I/classII domain-containing protein</fullName>
    </recommendedName>
</protein>
<evidence type="ECO:0008006" key="8">
    <source>
        <dbReference type="Google" id="ProtNLM"/>
    </source>
</evidence>
<dbReference type="InterPro" id="IPR036770">
    <property type="entry name" value="Ankyrin_rpt-contain_sf"/>
</dbReference>
<dbReference type="Proteomes" id="UP000639338">
    <property type="component" value="Unassembled WGS sequence"/>
</dbReference>
<evidence type="ECO:0000256" key="5">
    <source>
        <dbReference type="PROSITE-ProRule" id="PRU00023"/>
    </source>
</evidence>
<accession>A0A834XTB3</accession>
<dbReference type="PROSITE" id="PS50088">
    <property type="entry name" value="ANK_REPEAT"/>
    <property type="match status" value="1"/>
</dbReference>
<dbReference type="AlphaFoldDB" id="A0A834XTB3"/>
<name>A0A834XTB3_APHGI</name>
<dbReference type="GO" id="GO:1901605">
    <property type="term" value="P:alpha-amino acid metabolic process"/>
    <property type="evidence" value="ECO:0007669"/>
    <property type="project" value="TreeGrafter"/>
</dbReference>
<dbReference type="Gene3D" id="3.40.640.10">
    <property type="entry name" value="Type I PLP-dependent aspartate aminotransferase-like (Major domain)"/>
    <property type="match status" value="1"/>
</dbReference>
<dbReference type="InterPro" id="IPR050859">
    <property type="entry name" value="Class-I_PLP-dep_aminotransf"/>
</dbReference>
<sequence>MREYQKRVHNPPTWDNREIIVVSGSQDGLSKALEAIIAPGDPILVQDPVYPGVTIVLLIVAAKDGNLEVALLALERGANVNASYHGSTALTFAVSRGQSKVVELLLDYQ</sequence>
<comment type="caution">
    <text evidence="6">The sequence shown here is derived from an EMBL/GenBank/DDBJ whole genome shotgun (WGS) entry which is preliminary data.</text>
</comment>
<dbReference type="EMBL" id="JACMRX010000003">
    <property type="protein sequence ID" value="KAF7992078.1"/>
    <property type="molecule type" value="Genomic_DNA"/>
</dbReference>
<evidence type="ECO:0000256" key="2">
    <source>
        <dbReference type="ARBA" id="ARBA00022576"/>
    </source>
</evidence>
<dbReference type="InterPro" id="IPR002110">
    <property type="entry name" value="Ankyrin_rpt"/>
</dbReference>
<dbReference type="SUPFAM" id="SSF53383">
    <property type="entry name" value="PLP-dependent transferases"/>
    <property type="match status" value="1"/>
</dbReference>
<dbReference type="PANTHER" id="PTHR42790">
    <property type="entry name" value="AMINOTRANSFERASE"/>
    <property type="match status" value="1"/>
</dbReference>
<dbReference type="SUPFAM" id="SSF48403">
    <property type="entry name" value="Ankyrin repeat"/>
    <property type="match status" value="1"/>
</dbReference>
<keyword evidence="5" id="KW-0040">ANK repeat</keyword>
<evidence type="ECO:0000313" key="6">
    <source>
        <dbReference type="EMBL" id="KAF7992078.1"/>
    </source>
</evidence>
<dbReference type="PANTHER" id="PTHR42790:SF19">
    <property type="entry name" value="KYNURENINE_ALPHA-AMINOADIPATE AMINOTRANSFERASE, MITOCHONDRIAL"/>
    <property type="match status" value="1"/>
</dbReference>
<organism evidence="6 7">
    <name type="scientific">Aphidius gifuensis</name>
    <name type="common">Parasitoid wasp</name>
    <dbReference type="NCBI Taxonomy" id="684658"/>
    <lineage>
        <taxon>Eukaryota</taxon>
        <taxon>Metazoa</taxon>
        <taxon>Ecdysozoa</taxon>
        <taxon>Arthropoda</taxon>
        <taxon>Hexapoda</taxon>
        <taxon>Insecta</taxon>
        <taxon>Pterygota</taxon>
        <taxon>Neoptera</taxon>
        <taxon>Endopterygota</taxon>
        <taxon>Hymenoptera</taxon>
        <taxon>Apocrita</taxon>
        <taxon>Ichneumonoidea</taxon>
        <taxon>Braconidae</taxon>
        <taxon>Aphidiinae</taxon>
        <taxon>Aphidius</taxon>
    </lineage>
</organism>
<dbReference type="OrthoDB" id="691673at2759"/>
<gene>
    <name evidence="6" type="ORF">HCN44_001403</name>
</gene>
<dbReference type="GO" id="GO:0016212">
    <property type="term" value="F:kynurenine-oxoglutarate transaminase activity"/>
    <property type="evidence" value="ECO:0007669"/>
    <property type="project" value="TreeGrafter"/>
</dbReference>
<dbReference type="InterPro" id="IPR015424">
    <property type="entry name" value="PyrdxlP-dep_Trfase"/>
</dbReference>
<keyword evidence="3" id="KW-0808">Transferase</keyword>
<evidence type="ECO:0000256" key="4">
    <source>
        <dbReference type="ARBA" id="ARBA00022898"/>
    </source>
</evidence>
<evidence type="ECO:0000256" key="1">
    <source>
        <dbReference type="ARBA" id="ARBA00001933"/>
    </source>
</evidence>
<evidence type="ECO:0000256" key="3">
    <source>
        <dbReference type="ARBA" id="ARBA00022679"/>
    </source>
</evidence>
<dbReference type="InterPro" id="IPR015421">
    <property type="entry name" value="PyrdxlP-dep_Trfase_major"/>
</dbReference>
<proteinExistence type="predicted"/>